<comment type="caution">
    <text evidence="1">The sequence shown here is derived from an EMBL/GenBank/DDBJ whole genome shotgun (WGS) entry which is preliminary data.</text>
</comment>
<evidence type="ECO:0000313" key="2">
    <source>
        <dbReference type="Proteomes" id="UP000187203"/>
    </source>
</evidence>
<keyword evidence="2" id="KW-1185">Reference proteome</keyword>
<reference evidence="2" key="1">
    <citation type="submission" date="2013-09" db="EMBL/GenBank/DDBJ databases">
        <title>Corchorus olitorius genome sequencing.</title>
        <authorList>
            <person name="Alam M."/>
            <person name="Haque M.S."/>
            <person name="Islam M.S."/>
            <person name="Emdad E.M."/>
            <person name="Islam M.M."/>
            <person name="Ahmed B."/>
            <person name="Halim A."/>
            <person name="Hossen Q.M.M."/>
            <person name="Hossain M.Z."/>
            <person name="Ahmed R."/>
            <person name="Khan M.M."/>
            <person name="Islam R."/>
            <person name="Rashid M.M."/>
            <person name="Khan S.A."/>
            <person name="Rahman M.S."/>
            <person name="Alam M."/>
            <person name="Yahiya A.S."/>
            <person name="Khan M.S."/>
            <person name="Azam M.S."/>
            <person name="Haque T."/>
            <person name="Lashkar M.Z.H."/>
            <person name="Akhand A.I."/>
            <person name="Morshed G."/>
            <person name="Roy S."/>
            <person name="Uddin K.S."/>
            <person name="Rabeya T."/>
            <person name="Hossain A.S."/>
            <person name="Chowdhury A."/>
            <person name="Snigdha A.R."/>
            <person name="Mortoza M.S."/>
            <person name="Matin S.A."/>
            <person name="Hoque S.M.E."/>
            <person name="Islam M.K."/>
            <person name="Roy D.K."/>
            <person name="Haider R."/>
            <person name="Moosa M.M."/>
            <person name="Elias S.M."/>
            <person name="Hasan A.M."/>
            <person name="Jahan S."/>
            <person name="Shafiuddin M."/>
            <person name="Mahmood N."/>
            <person name="Shommy N.S."/>
        </authorList>
    </citation>
    <scope>NUCLEOTIDE SEQUENCE [LARGE SCALE GENOMIC DNA]</scope>
    <source>
        <strain evidence="2">cv. O-4</strain>
    </source>
</reference>
<dbReference type="EMBL" id="AWUE01015038">
    <property type="protein sequence ID" value="OMO99845.1"/>
    <property type="molecule type" value="Genomic_DNA"/>
</dbReference>
<organism evidence="1 2">
    <name type="scientific">Corchorus olitorius</name>
    <dbReference type="NCBI Taxonomy" id="93759"/>
    <lineage>
        <taxon>Eukaryota</taxon>
        <taxon>Viridiplantae</taxon>
        <taxon>Streptophyta</taxon>
        <taxon>Embryophyta</taxon>
        <taxon>Tracheophyta</taxon>
        <taxon>Spermatophyta</taxon>
        <taxon>Magnoliopsida</taxon>
        <taxon>eudicotyledons</taxon>
        <taxon>Gunneridae</taxon>
        <taxon>Pentapetalae</taxon>
        <taxon>rosids</taxon>
        <taxon>malvids</taxon>
        <taxon>Malvales</taxon>
        <taxon>Malvaceae</taxon>
        <taxon>Grewioideae</taxon>
        <taxon>Apeibeae</taxon>
        <taxon>Corchorus</taxon>
    </lineage>
</organism>
<sequence length="104" mass="12149">MCLNRTTNITFRSSFLAITKDSKQPEPPSPEPRLFILFGCYVESPLKHRGLDSIRASLLFLREGIVFMEERERFRGVKSVRGRDLERGRVEFGDEEDERESGRR</sequence>
<proteinExistence type="predicted"/>
<name>A0A1R3JYF1_9ROSI</name>
<gene>
    <name evidence="1" type="ORF">COLO4_13072</name>
</gene>
<accession>A0A1R3JYF1</accession>
<dbReference type="AlphaFoldDB" id="A0A1R3JYF1"/>
<dbReference type="Proteomes" id="UP000187203">
    <property type="component" value="Unassembled WGS sequence"/>
</dbReference>
<protein>
    <submittedName>
        <fullName evidence="1">Uncharacterized protein</fullName>
    </submittedName>
</protein>
<evidence type="ECO:0000313" key="1">
    <source>
        <dbReference type="EMBL" id="OMO99845.1"/>
    </source>
</evidence>